<dbReference type="PANTHER" id="PTHR44259">
    <property type="entry name" value="OS07G0183000 PROTEIN-RELATED"/>
    <property type="match status" value="1"/>
</dbReference>
<evidence type="ECO:0000313" key="2">
    <source>
        <dbReference type="EMBL" id="KAK9684261.1"/>
    </source>
</evidence>
<accession>A0AAW1I3U0</accession>
<keyword evidence="3" id="KW-1185">Reference proteome</keyword>
<dbReference type="EMBL" id="JBDFQZ010000010">
    <property type="protein sequence ID" value="KAK9684261.1"/>
    <property type="molecule type" value="Genomic_DNA"/>
</dbReference>
<evidence type="ECO:0000313" key="3">
    <source>
        <dbReference type="Proteomes" id="UP001443914"/>
    </source>
</evidence>
<sequence>MAAKRLQTLASLSIGFSRSGFDIPTKLWLRTLTRRYNVGPKPQVLNLDRLPNRSTPWLMLHPEIGKNNTLLDRFYSPEDNQIVQLKREEKLGISNFARCIASSRGWLGFVEPKGECRVYLTSPFGVGDIIRLPSLATMPGILGVERDTRTEEVVGFKKWDRCNRRRIKQIKPYVMLTPEELVEQEQISNLTLSSSDPRHESFVVVATQGADPTETRVDYCRVGKECEWKVGVHALDKHLRMDFIKHVTFSGVTNLFYAIQDGDMYSFNLHHDTETKTVKFIEKEDSEGNKRLTKAHFIEPYVVALENGDILYIMRHYKENYEEDDHSYQKRVSETSSFEVFRVDFNNSKVERVESIGDRAIFIGANDSFSLCTAPYNHLQPNSIYFVEHKRASPERKMYHNGEVRIYDMTDNELRTCFASTQEQDFADLSFNTNQLLWVSPPDFRN</sequence>
<dbReference type="Proteomes" id="UP001443914">
    <property type="component" value="Unassembled WGS sequence"/>
</dbReference>
<name>A0AAW1I3U0_SAPOF</name>
<reference evidence="2" key="1">
    <citation type="submission" date="2024-03" db="EMBL/GenBank/DDBJ databases">
        <title>WGS assembly of Saponaria officinalis var. Norfolk2.</title>
        <authorList>
            <person name="Jenkins J."/>
            <person name="Shu S."/>
            <person name="Grimwood J."/>
            <person name="Barry K."/>
            <person name="Goodstein D."/>
            <person name="Schmutz J."/>
            <person name="Leebens-Mack J."/>
            <person name="Osbourn A."/>
        </authorList>
    </citation>
    <scope>NUCLEOTIDE SEQUENCE [LARGE SCALE GENOMIC DNA]</scope>
    <source>
        <strain evidence="2">JIC</strain>
    </source>
</reference>
<dbReference type="InterPro" id="IPR005174">
    <property type="entry name" value="KIB1-4_b-propeller"/>
</dbReference>
<feature type="domain" description="KIB1-4 beta-propeller" evidence="1">
    <location>
        <begin position="74"/>
        <end position="408"/>
    </location>
</feature>
<dbReference type="InterPro" id="IPR050942">
    <property type="entry name" value="F-box_BR-signaling"/>
</dbReference>
<comment type="caution">
    <text evidence="2">The sequence shown here is derived from an EMBL/GenBank/DDBJ whole genome shotgun (WGS) entry which is preliminary data.</text>
</comment>
<dbReference type="Pfam" id="PF03478">
    <property type="entry name" value="Beta-prop_KIB1-4"/>
    <property type="match status" value="1"/>
</dbReference>
<organism evidence="2 3">
    <name type="scientific">Saponaria officinalis</name>
    <name type="common">Common soapwort</name>
    <name type="synonym">Lychnis saponaria</name>
    <dbReference type="NCBI Taxonomy" id="3572"/>
    <lineage>
        <taxon>Eukaryota</taxon>
        <taxon>Viridiplantae</taxon>
        <taxon>Streptophyta</taxon>
        <taxon>Embryophyta</taxon>
        <taxon>Tracheophyta</taxon>
        <taxon>Spermatophyta</taxon>
        <taxon>Magnoliopsida</taxon>
        <taxon>eudicotyledons</taxon>
        <taxon>Gunneridae</taxon>
        <taxon>Pentapetalae</taxon>
        <taxon>Caryophyllales</taxon>
        <taxon>Caryophyllaceae</taxon>
        <taxon>Caryophylleae</taxon>
        <taxon>Saponaria</taxon>
    </lineage>
</organism>
<gene>
    <name evidence="2" type="ORF">RND81_10G197700</name>
</gene>
<evidence type="ECO:0000259" key="1">
    <source>
        <dbReference type="Pfam" id="PF03478"/>
    </source>
</evidence>
<protein>
    <recommendedName>
        <fullName evidence="1">KIB1-4 beta-propeller domain-containing protein</fullName>
    </recommendedName>
</protein>
<dbReference type="AlphaFoldDB" id="A0AAW1I3U0"/>
<proteinExistence type="predicted"/>
<dbReference type="PANTHER" id="PTHR44259:SF114">
    <property type="entry name" value="OS06G0707300 PROTEIN"/>
    <property type="match status" value="1"/>
</dbReference>